<evidence type="ECO:0000259" key="2">
    <source>
        <dbReference type="Pfam" id="PF14258"/>
    </source>
</evidence>
<feature type="domain" description="DUF4350" evidence="2">
    <location>
        <begin position="36"/>
        <end position="209"/>
    </location>
</feature>
<evidence type="ECO:0000313" key="4">
    <source>
        <dbReference type="Proteomes" id="UP000320806"/>
    </source>
</evidence>
<dbReference type="Pfam" id="PF14258">
    <property type="entry name" value="DUF4350"/>
    <property type="match status" value="1"/>
</dbReference>
<gene>
    <name evidence="3" type="ORF">FB459_3135</name>
</gene>
<dbReference type="AlphaFoldDB" id="A0A542EJR0"/>
<feature type="transmembrane region" description="Helical" evidence="1">
    <location>
        <begin position="240"/>
        <end position="258"/>
    </location>
</feature>
<dbReference type="RefSeq" id="WP_141929090.1">
    <property type="nucleotide sequence ID" value="NZ_BAABCI010000001.1"/>
</dbReference>
<proteinExistence type="predicted"/>
<keyword evidence="1" id="KW-0472">Membrane</keyword>
<dbReference type="EMBL" id="VFMO01000001">
    <property type="protein sequence ID" value="TQJ15578.1"/>
    <property type="molecule type" value="Genomic_DNA"/>
</dbReference>
<reference evidence="3 4" key="1">
    <citation type="submission" date="2019-06" db="EMBL/GenBank/DDBJ databases">
        <title>Sequencing the genomes of 1000 actinobacteria strains.</title>
        <authorList>
            <person name="Klenk H.-P."/>
        </authorList>
    </citation>
    <scope>NUCLEOTIDE SEQUENCE [LARGE SCALE GENOMIC DNA]</scope>
    <source>
        <strain evidence="3 4">DSM 19828</strain>
    </source>
</reference>
<keyword evidence="1" id="KW-0812">Transmembrane</keyword>
<evidence type="ECO:0000256" key="1">
    <source>
        <dbReference type="SAM" id="Phobius"/>
    </source>
</evidence>
<sequence length="371" mass="39756">MTRRRLFAAVAVLALVLVVAGVMSMLNRSNEIPLDPQNPGKGGSEAVASVLGANGVDVHRVTDVDELQDRPPGKGTTVLVSDPTSVSADRLREIASAHRDSARLILIAPHPHLLKDAFEINTEAGGTSSATAAGRECSLAWARSLTMSADSVSYAVPAGATSCFGDDSKGVVFELPAADGRPALLIIGSTDILTNSTMKAGDNAAIGLRALGQTSELLWYSGGFDPKSSSAQQETVFPRWVMPALWLISACVLLLMFWRGRRLGRLVTEPLPVIVHANETTGARGQLYRKARDTSRTAAVLRSATRDRVRRYLGLPPGIDDEHLVHQVALHSGREPHEVGVLLADDPRTIDESTLSKLADELSALERQVRR</sequence>
<keyword evidence="4" id="KW-1185">Reference proteome</keyword>
<comment type="caution">
    <text evidence="3">The sequence shown here is derived from an EMBL/GenBank/DDBJ whole genome shotgun (WGS) entry which is preliminary data.</text>
</comment>
<dbReference type="InterPro" id="IPR025646">
    <property type="entry name" value="DUF4350"/>
</dbReference>
<evidence type="ECO:0000313" key="3">
    <source>
        <dbReference type="EMBL" id="TQJ15578.1"/>
    </source>
</evidence>
<dbReference type="Proteomes" id="UP000320806">
    <property type="component" value="Unassembled WGS sequence"/>
</dbReference>
<protein>
    <recommendedName>
        <fullName evidence="2">DUF4350 domain-containing protein</fullName>
    </recommendedName>
</protein>
<keyword evidence="1" id="KW-1133">Transmembrane helix</keyword>
<dbReference type="OrthoDB" id="5241668at2"/>
<organism evidence="3 4">
    <name type="scientific">Yimella lutea</name>
    <dbReference type="NCBI Taxonomy" id="587872"/>
    <lineage>
        <taxon>Bacteria</taxon>
        <taxon>Bacillati</taxon>
        <taxon>Actinomycetota</taxon>
        <taxon>Actinomycetes</taxon>
        <taxon>Micrococcales</taxon>
        <taxon>Dermacoccaceae</taxon>
        <taxon>Yimella</taxon>
    </lineage>
</organism>
<accession>A0A542EJR0</accession>
<name>A0A542EJR0_9MICO</name>